<dbReference type="SUPFAM" id="SSF47928">
    <property type="entry name" value="N-terminal domain of the delta subunit of the F1F0-ATP synthase"/>
    <property type="match status" value="1"/>
</dbReference>
<protein>
    <recommendedName>
        <fullName evidence="7">ATP synthase subunit delta</fullName>
    </recommendedName>
    <alternativeName>
        <fullName evidence="7">ATP synthase F(1) sector subunit delta</fullName>
    </alternativeName>
    <alternativeName>
        <fullName evidence="7">F-type ATPase subunit delta</fullName>
        <shortName evidence="7">F-ATPase subunit delta</shortName>
    </alternativeName>
</protein>
<keyword evidence="5 7" id="KW-0472">Membrane</keyword>
<dbReference type="Pfam" id="PF00213">
    <property type="entry name" value="OSCP"/>
    <property type="match status" value="1"/>
</dbReference>
<evidence type="ECO:0000256" key="7">
    <source>
        <dbReference type="HAMAP-Rule" id="MF_01416"/>
    </source>
</evidence>
<name>A0A1H3Y6J1_9BACT</name>
<dbReference type="RefSeq" id="WP_089758704.1">
    <property type="nucleotide sequence ID" value="NZ_BKAT01000022.1"/>
</dbReference>
<dbReference type="PRINTS" id="PR00125">
    <property type="entry name" value="ATPASEDELTA"/>
</dbReference>
<gene>
    <name evidence="7" type="primary">atpH</name>
    <name evidence="8" type="ORF">SAMN05660909_00686</name>
</gene>
<dbReference type="PANTHER" id="PTHR11910">
    <property type="entry name" value="ATP SYNTHASE DELTA CHAIN"/>
    <property type="match status" value="1"/>
</dbReference>
<evidence type="ECO:0000256" key="6">
    <source>
        <dbReference type="ARBA" id="ARBA00023310"/>
    </source>
</evidence>
<evidence type="ECO:0000256" key="4">
    <source>
        <dbReference type="ARBA" id="ARBA00023065"/>
    </source>
</evidence>
<dbReference type="Proteomes" id="UP000199656">
    <property type="component" value="Unassembled WGS sequence"/>
</dbReference>
<dbReference type="STRING" id="408074.SAMN05660909_00686"/>
<dbReference type="AlphaFoldDB" id="A0A1H3Y6J1"/>
<dbReference type="NCBIfam" id="TIGR01145">
    <property type="entry name" value="ATP_synt_delta"/>
    <property type="match status" value="1"/>
</dbReference>
<dbReference type="GO" id="GO:0005886">
    <property type="term" value="C:plasma membrane"/>
    <property type="evidence" value="ECO:0007669"/>
    <property type="project" value="UniProtKB-SubCell"/>
</dbReference>
<sequence>MQNPRLASRYAKALIDLAQELNQLEAVNTDMLYLHQVLKSSADLASLLKSPIIKADKKQKILAAVFNGKLGNTTSSFINLLVNKGREGDLYEITGEFNRQYMALKNIGKVKITTAIPLDAATLEVIRQKVAAQSSQEIVLESAVNPDLIGGFVLETNDQLIDASVLRDLKDIKQQFSKNVYVSDLR</sequence>
<keyword evidence="6 7" id="KW-0066">ATP synthesis</keyword>
<accession>A0A1H3Y6J1</accession>
<reference evidence="9" key="1">
    <citation type="submission" date="2016-10" db="EMBL/GenBank/DDBJ databases">
        <authorList>
            <person name="Varghese N."/>
            <person name="Submissions S."/>
        </authorList>
    </citation>
    <scope>NUCLEOTIDE SEQUENCE [LARGE SCALE GENOMIC DNA]</scope>
    <source>
        <strain evidence="9">DSM 23920</strain>
    </source>
</reference>
<evidence type="ECO:0000256" key="2">
    <source>
        <dbReference type="ARBA" id="ARBA00022448"/>
    </source>
</evidence>
<keyword evidence="2 7" id="KW-0813">Transport</keyword>
<keyword evidence="4 7" id="KW-0406">Ion transport</keyword>
<keyword evidence="7" id="KW-1003">Cell membrane</keyword>
<keyword evidence="9" id="KW-1185">Reference proteome</keyword>
<comment type="function">
    <text evidence="7">F(1)F(0) ATP synthase produces ATP from ADP in the presence of a proton or sodium gradient. F-type ATPases consist of two structural domains, F(1) containing the extramembraneous catalytic core and F(0) containing the membrane proton channel, linked together by a central stalk and a peripheral stalk. During catalysis, ATP synthesis in the catalytic domain of F(1) is coupled via a rotary mechanism of the central stalk subunits to proton translocation.</text>
</comment>
<evidence type="ECO:0000256" key="1">
    <source>
        <dbReference type="ARBA" id="ARBA00004370"/>
    </source>
</evidence>
<proteinExistence type="inferred from homology"/>
<dbReference type="InterPro" id="IPR000711">
    <property type="entry name" value="ATPase_OSCP/dsu"/>
</dbReference>
<comment type="similarity">
    <text evidence="7">Belongs to the ATPase delta chain family.</text>
</comment>
<dbReference type="InterPro" id="IPR026015">
    <property type="entry name" value="ATP_synth_OSCP/delta_N_sf"/>
</dbReference>
<dbReference type="HAMAP" id="MF_01416">
    <property type="entry name" value="ATP_synth_delta_bact"/>
    <property type="match status" value="1"/>
</dbReference>
<comment type="subcellular location">
    <subcellularLocation>
        <location evidence="7">Cell membrane</location>
        <topology evidence="7">Peripheral membrane protein</topology>
    </subcellularLocation>
    <subcellularLocation>
        <location evidence="1">Membrane</location>
    </subcellularLocation>
</comment>
<dbReference type="PROSITE" id="PS00389">
    <property type="entry name" value="ATPASE_DELTA"/>
    <property type="match status" value="1"/>
</dbReference>
<dbReference type="InterPro" id="IPR020781">
    <property type="entry name" value="ATPase_OSCP/d_CS"/>
</dbReference>
<dbReference type="Gene3D" id="1.10.520.20">
    <property type="entry name" value="N-terminal domain of the delta subunit of the F1F0-ATP synthase"/>
    <property type="match status" value="1"/>
</dbReference>
<evidence type="ECO:0000313" key="8">
    <source>
        <dbReference type="EMBL" id="SEA06478.1"/>
    </source>
</evidence>
<dbReference type="GO" id="GO:0045259">
    <property type="term" value="C:proton-transporting ATP synthase complex"/>
    <property type="evidence" value="ECO:0007669"/>
    <property type="project" value="UniProtKB-KW"/>
</dbReference>
<evidence type="ECO:0000313" key="9">
    <source>
        <dbReference type="Proteomes" id="UP000199656"/>
    </source>
</evidence>
<evidence type="ECO:0000256" key="5">
    <source>
        <dbReference type="ARBA" id="ARBA00023136"/>
    </source>
</evidence>
<comment type="function">
    <text evidence="7">This protein is part of the stalk that links CF(0) to CF(1). It either transmits conformational changes from CF(0) to CF(1) or is implicated in proton conduction.</text>
</comment>
<evidence type="ECO:0000256" key="3">
    <source>
        <dbReference type="ARBA" id="ARBA00022781"/>
    </source>
</evidence>
<dbReference type="EMBL" id="FNRL01000002">
    <property type="protein sequence ID" value="SEA06478.1"/>
    <property type="molecule type" value="Genomic_DNA"/>
</dbReference>
<keyword evidence="3 7" id="KW-0375">Hydrogen ion transport</keyword>
<keyword evidence="7" id="KW-0139">CF(1)</keyword>
<organism evidence="8 9">
    <name type="scientific">Chitinophaga terrae</name>
    <name type="common">ex Kim and Jung 2007</name>
    <dbReference type="NCBI Taxonomy" id="408074"/>
    <lineage>
        <taxon>Bacteria</taxon>
        <taxon>Pseudomonadati</taxon>
        <taxon>Bacteroidota</taxon>
        <taxon>Chitinophagia</taxon>
        <taxon>Chitinophagales</taxon>
        <taxon>Chitinophagaceae</taxon>
        <taxon>Chitinophaga</taxon>
    </lineage>
</organism>
<dbReference type="GO" id="GO:0046933">
    <property type="term" value="F:proton-transporting ATP synthase activity, rotational mechanism"/>
    <property type="evidence" value="ECO:0007669"/>
    <property type="project" value="UniProtKB-UniRule"/>
</dbReference>
<dbReference type="OrthoDB" id="9802471at2"/>